<proteinExistence type="predicted"/>
<keyword evidence="1" id="KW-0732">Signal</keyword>
<accession>A0A7X9T8Q6</accession>
<dbReference type="Gene3D" id="3.40.50.2300">
    <property type="match status" value="2"/>
</dbReference>
<evidence type="ECO:0000256" key="1">
    <source>
        <dbReference type="ARBA" id="ARBA00022729"/>
    </source>
</evidence>
<evidence type="ECO:0000256" key="2">
    <source>
        <dbReference type="SAM" id="MobiDB-lite"/>
    </source>
</evidence>
<gene>
    <name evidence="4" type="ORF">HF885_00615</name>
</gene>
<dbReference type="InterPro" id="IPR003760">
    <property type="entry name" value="PnrA-like"/>
</dbReference>
<feature type="domain" description="ABC transporter substrate-binding protein PnrA-like" evidence="3">
    <location>
        <begin position="331"/>
        <end position="493"/>
    </location>
</feature>
<dbReference type="InterPro" id="IPR052910">
    <property type="entry name" value="ABC-Purine-Binding"/>
</dbReference>
<dbReference type="PANTHER" id="PTHR43208">
    <property type="entry name" value="ABC TRANSPORTER SUBSTRATE-BINDING PROTEIN"/>
    <property type="match status" value="1"/>
</dbReference>
<evidence type="ECO:0000313" key="4">
    <source>
        <dbReference type="EMBL" id="NMF24946.1"/>
    </source>
</evidence>
<evidence type="ECO:0000259" key="3">
    <source>
        <dbReference type="Pfam" id="PF02608"/>
    </source>
</evidence>
<protein>
    <submittedName>
        <fullName evidence="4">BMP family ABC transporter substrate-binding protein</fullName>
    </submittedName>
</protein>
<feature type="region of interest" description="Disordered" evidence="2">
    <location>
        <begin position="155"/>
        <end position="179"/>
    </location>
</feature>
<dbReference type="GO" id="GO:0005886">
    <property type="term" value="C:plasma membrane"/>
    <property type="evidence" value="ECO:0007669"/>
    <property type="project" value="InterPro"/>
</dbReference>
<dbReference type="AlphaFoldDB" id="A0A7X9T8Q6"/>
<evidence type="ECO:0000313" key="5">
    <source>
        <dbReference type="Proteomes" id="UP000565613"/>
    </source>
</evidence>
<reference evidence="4 5" key="1">
    <citation type="submission" date="2020-04" db="EMBL/GenBank/DDBJ databases">
        <authorList>
            <person name="Hitch T.C.A."/>
            <person name="Wylensek D."/>
            <person name="Clavel T."/>
        </authorList>
    </citation>
    <scope>NUCLEOTIDE SEQUENCE [LARGE SCALE GENOMIC DNA]</scope>
    <source>
        <strain evidence="4 5">105184</strain>
    </source>
</reference>
<dbReference type="EMBL" id="JABAGR010000001">
    <property type="protein sequence ID" value="NMF24946.1"/>
    <property type="molecule type" value="Genomic_DNA"/>
</dbReference>
<sequence>MARRVRKTRDGTSMIEDYKKALRQGERDSKADVAAGRYPHPPVLDELVPNNRSLGQKSLGIMQIPLSMVVGTRTAGRQDAFSRTFMPMLGVRTEFATKWSHLYDAQMSEGFRDPVKVYEYLHRFYVEEGNKRTSVLKYLESPSIEADVIRILPDDRPAPERASGDAPAENGAASADEGEDVAPGVDLYREFLEFWNAVPTYDIEFTRPGAYRRLASHLGRDLDSPWPEEAVRQLRSVYLFFRSVYLKAGGAHLDITPADAMLTYMDVYGSSHMLETPSPLLRARLARIWAEFASRGPSSAPVLVGEPVRESGGAMSFLSGGGGYTGQRPLVAAFAYAGTLEDDYWARAHDRGRQELERHYGGIVRTLSYEGCEDEATFAAAVSDAASQGAEVFFSCSPKLMDVTVRAAAEYPHTSFLNCSVNLSHGLVRSYYGRMYEAKFIAGALAASLADNHVIAYRVSLPPCGAVAEANAFAEGAAMVDPRARVVLEWTDHGVSGIGKLVEKGITMISGADVTAPFDDPLAHGLFKVVDGKVRNIAVPTWNWGRYYQIIVDSLLKGELPGILTQDGDGLPAGPRAVTYLYGMSSGVIDLMLSPELPYGSRKLASVLRRAVSSGAVGPFDGELVDRDGIVRSGAADRLTSNQIVGMDWLAQNIEGDFPARLRPARVAASGLGADADA</sequence>
<dbReference type="Proteomes" id="UP000565613">
    <property type="component" value="Unassembled WGS sequence"/>
</dbReference>
<dbReference type="PANTHER" id="PTHR43208:SF1">
    <property type="entry name" value="ABC TRANSPORTER SUBSTRATE-BINDING PROTEIN"/>
    <property type="match status" value="1"/>
</dbReference>
<name>A0A7X9T8Q6_9ACTN</name>
<organism evidence="4 5">
    <name type="scientific">Parafannyhessea umbonata</name>
    <dbReference type="NCBI Taxonomy" id="604330"/>
    <lineage>
        <taxon>Bacteria</taxon>
        <taxon>Bacillati</taxon>
        <taxon>Actinomycetota</taxon>
        <taxon>Coriobacteriia</taxon>
        <taxon>Coriobacteriales</taxon>
        <taxon>Atopobiaceae</taxon>
        <taxon>Parafannyhessea</taxon>
    </lineage>
</organism>
<dbReference type="Pfam" id="PF02608">
    <property type="entry name" value="Bmp"/>
    <property type="match status" value="1"/>
</dbReference>
<comment type="caution">
    <text evidence="4">The sequence shown here is derived from an EMBL/GenBank/DDBJ whole genome shotgun (WGS) entry which is preliminary data.</text>
</comment>